<feature type="domain" description="HAMP" evidence="8">
    <location>
        <begin position="306"/>
        <end position="358"/>
    </location>
</feature>
<dbReference type="GO" id="GO:0005886">
    <property type="term" value="C:plasma membrane"/>
    <property type="evidence" value="ECO:0007669"/>
    <property type="project" value="UniProtKB-SubCell"/>
</dbReference>
<evidence type="ECO:0000256" key="1">
    <source>
        <dbReference type="ARBA" id="ARBA00004651"/>
    </source>
</evidence>
<dbReference type="InterPro" id="IPR003594">
    <property type="entry name" value="HATPase_dom"/>
</dbReference>
<dbReference type="Gene3D" id="6.10.340.10">
    <property type="match status" value="1"/>
</dbReference>
<comment type="subcellular location">
    <subcellularLocation>
        <location evidence="1">Cell membrane</location>
        <topology evidence="1">Multi-pass membrane protein</topology>
    </subcellularLocation>
</comment>
<name>A0A1V4H5U4_9BACL</name>
<dbReference type="SMART" id="SM00304">
    <property type="entry name" value="HAMP"/>
    <property type="match status" value="1"/>
</dbReference>
<dbReference type="EMBL" id="MBTG01000073">
    <property type="protein sequence ID" value="OPH46576.1"/>
    <property type="molecule type" value="Genomic_DNA"/>
</dbReference>
<evidence type="ECO:0000259" key="8">
    <source>
        <dbReference type="PROSITE" id="PS50885"/>
    </source>
</evidence>
<dbReference type="InterPro" id="IPR050640">
    <property type="entry name" value="Bact_2-comp_sensor_kinase"/>
</dbReference>
<organism evidence="9 10">
    <name type="scientific">Paenibacillus ferrarius</name>
    <dbReference type="NCBI Taxonomy" id="1469647"/>
    <lineage>
        <taxon>Bacteria</taxon>
        <taxon>Bacillati</taxon>
        <taxon>Bacillota</taxon>
        <taxon>Bacilli</taxon>
        <taxon>Bacillales</taxon>
        <taxon>Paenibacillaceae</taxon>
        <taxon>Paenibacillus</taxon>
    </lineage>
</organism>
<dbReference type="PANTHER" id="PTHR34220:SF7">
    <property type="entry name" value="SENSOR HISTIDINE KINASE YPDA"/>
    <property type="match status" value="1"/>
</dbReference>
<keyword evidence="10" id="KW-1185">Reference proteome</keyword>
<dbReference type="PANTHER" id="PTHR34220">
    <property type="entry name" value="SENSOR HISTIDINE KINASE YPDA"/>
    <property type="match status" value="1"/>
</dbReference>
<keyword evidence="3" id="KW-0597">Phosphoprotein</keyword>
<dbReference type="CDD" id="cd06225">
    <property type="entry name" value="HAMP"/>
    <property type="match status" value="1"/>
</dbReference>
<evidence type="ECO:0000256" key="7">
    <source>
        <dbReference type="SAM" id="Phobius"/>
    </source>
</evidence>
<evidence type="ECO:0000256" key="3">
    <source>
        <dbReference type="ARBA" id="ARBA00022553"/>
    </source>
</evidence>
<dbReference type="Pfam" id="PF06580">
    <property type="entry name" value="His_kinase"/>
    <property type="match status" value="1"/>
</dbReference>
<dbReference type="SUPFAM" id="SSF158472">
    <property type="entry name" value="HAMP domain-like"/>
    <property type="match status" value="1"/>
</dbReference>
<keyword evidence="7" id="KW-0812">Transmembrane</keyword>
<proteinExistence type="predicted"/>
<evidence type="ECO:0000313" key="9">
    <source>
        <dbReference type="EMBL" id="OPH46576.1"/>
    </source>
</evidence>
<dbReference type="Proteomes" id="UP000190626">
    <property type="component" value="Unassembled WGS sequence"/>
</dbReference>
<dbReference type="SUPFAM" id="SSF55874">
    <property type="entry name" value="ATPase domain of HSP90 chaperone/DNA topoisomerase II/histidine kinase"/>
    <property type="match status" value="1"/>
</dbReference>
<evidence type="ECO:0000256" key="2">
    <source>
        <dbReference type="ARBA" id="ARBA00022475"/>
    </source>
</evidence>
<dbReference type="PROSITE" id="PS50885">
    <property type="entry name" value="HAMP"/>
    <property type="match status" value="1"/>
</dbReference>
<comment type="caution">
    <text evidence="9">The sequence shown here is derived from an EMBL/GenBank/DDBJ whole genome shotgun (WGS) entry which is preliminary data.</text>
</comment>
<evidence type="ECO:0000256" key="5">
    <source>
        <dbReference type="ARBA" id="ARBA00022777"/>
    </source>
</evidence>
<evidence type="ECO:0000313" key="10">
    <source>
        <dbReference type="Proteomes" id="UP000190626"/>
    </source>
</evidence>
<keyword evidence="6 7" id="KW-0472">Membrane</keyword>
<evidence type="ECO:0000256" key="6">
    <source>
        <dbReference type="ARBA" id="ARBA00023136"/>
    </source>
</evidence>
<keyword evidence="7" id="KW-1133">Transmembrane helix</keyword>
<dbReference type="AlphaFoldDB" id="A0A1V4H5U4"/>
<keyword evidence="2" id="KW-1003">Cell membrane</keyword>
<sequence length="581" mass="66458">MRLRANLFLKITVLLFTIISITLLLYGLSYKKDVGVITEQIKTSDLNHLDFFTKQMDNNVNQLAGLAYTLQRDPTIREYEHIQDLQHLIDPNKTTLTVLEKLALQTSSSTWENQINIYNIQKREALSSDASVVFEESLLKKPLAKGWNYDPSMKMNSSDNGFRLLLADPVDFAETPELSNMIIEVRFPVSNLQKMIGEYKYYGDTFLYHPKLGLIKNQNLDTNLAIGIMNNLKNIQAEQQFSTTVYLQGKQYLVSMIRSTSLGWYMIHYSPLEQILHPIRTSRVSFITASFVLLALSTLFSLIMFRQVQRPIGILLRAVNKMKEGYWSTRIPTKTNNEFSLLNQGFNEMAQKVQELIECVYLEQLRTKDAYLKQLQAQINPHFLYNCLNFMKSKARVGDTASVEAMALNLGEYYRYITRMDHSLTTIGQEMKLVESYLSIQNLRKQRIDYSISITDVLLTEPIPKLLIQPIVENSIIHGIEKKLGDGRIMIHGEIKDDTLIISVEDNGAGMDPHQMEELYAVLDTPIREDGGCGLWNVQQRLKHQYGGLSGLLIEPSELGGVKVTLRIQKKGLNHVTNTTR</sequence>
<dbReference type="InterPro" id="IPR010559">
    <property type="entry name" value="Sig_transdc_His_kin_internal"/>
</dbReference>
<accession>A0A1V4H5U4</accession>
<dbReference type="Pfam" id="PF02518">
    <property type="entry name" value="HATPase_c"/>
    <property type="match status" value="1"/>
</dbReference>
<dbReference type="GO" id="GO:0000155">
    <property type="term" value="F:phosphorelay sensor kinase activity"/>
    <property type="evidence" value="ECO:0007669"/>
    <property type="project" value="InterPro"/>
</dbReference>
<evidence type="ECO:0000256" key="4">
    <source>
        <dbReference type="ARBA" id="ARBA00022679"/>
    </source>
</evidence>
<keyword evidence="4" id="KW-0808">Transferase</keyword>
<protein>
    <recommendedName>
        <fullName evidence="8">HAMP domain-containing protein</fullName>
    </recommendedName>
</protein>
<gene>
    <name evidence="9" type="ORF">BC351_13845</name>
</gene>
<dbReference type="InterPro" id="IPR036890">
    <property type="entry name" value="HATPase_C_sf"/>
</dbReference>
<dbReference type="InterPro" id="IPR003660">
    <property type="entry name" value="HAMP_dom"/>
</dbReference>
<keyword evidence="5" id="KW-0418">Kinase</keyword>
<feature type="transmembrane region" description="Helical" evidence="7">
    <location>
        <begin position="7"/>
        <end position="28"/>
    </location>
</feature>
<dbReference type="Pfam" id="PF00672">
    <property type="entry name" value="HAMP"/>
    <property type="match status" value="1"/>
</dbReference>
<dbReference type="STRING" id="1469647.BC351_13845"/>
<reference evidence="10" key="1">
    <citation type="submission" date="2016-07" db="EMBL/GenBank/DDBJ databases">
        <authorList>
            <person name="Florea S."/>
            <person name="Webb J.S."/>
            <person name="Jaromczyk J."/>
            <person name="Schardl C.L."/>
        </authorList>
    </citation>
    <scope>NUCLEOTIDE SEQUENCE [LARGE SCALE GENOMIC DNA]</scope>
    <source>
        <strain evidence="10">CY1</strain>
    </source>
</reference>
<dbReference type="Gene3D" id="3.30.565.10">
    <property type="entry name" value="Histidine kinase-like ATPase, C-terminal domain"/>
    <property type="match status" value="1"/>
</dbReference>